<dbReference type="InterPro" id="IPR036249">
    <property type="entry name" value="Thioredoxin-like_sf"/>
</dbReference>
<sequence>MKTPTRAVLALAAILALSGCQKSADAAFGQKVRAYLLEHPEVIEEAVQKLQEKKVAEAANLAKAGMVKHRKALEQDPRDFVANPNGKITVVEFFDYRCGYCKTSAPEILQIIRENPDVRFVFKEFPIFGGESTLAAEVSLSPAGKAQGLALHKSFMAEKALDAASIDRHLAALGINPAQARAAGQSAAVQKHIADTRELAHSLGIEGTPAFIVGDRMVPGADMPALRAAIAAAKAGDIKRAS</sequence>
<evidence type="ECO:0000256" key="1">
    <source>
        <dbReference type="SAM" id="SignalP"/>
    </source>
</evidence>
<dbReference type="EMBL" id="JAOTJD010000001">
    <property type="protein sequence ID" value="MFD3262371.1"/>
    <property type="molecule type" value="Genomic_DNA"/>
</dbReference>
<gene>
    <name evidence="3" type="ORF">OCL97_00150</name>
</gene>
<dbReference type="PANTHER" id="PTHR35272">
    <property type="entry name" value="THIOL:DISULFIDE INTERCHANGE PROTEIN DSBC-RELATED"/>
    <property type="match status" value="1"/>
</dbReference>
<feature type="domain" description="Thioredoxin" evidence="2">
    <location>
        <begin position="50"/>
        <end position="235"/>
    </location>
</feature>
<dbReference type="RefSeq" id="WP_377366550.1">
    <property type="nucleotide sequence ID" value="NZ_JAOTJD010000001.1"/>
</dbReference>
<dbReference type="Proteomes" id="UP001598130">
    <property type="component" value="Unassembled WGS sequence"/>
</dbReference>
<proteinExistence type="predicted"/>
<dbReference type="Pfam" id="PF18312">
    <property type="entry name" value="ScsC_N"/>
    <property type="match status" value="1"/>
</dbReference>
<evidence type="ECO:0000259" key="2">
    <source>
        <dbReference type="PROSITE" id="PS51352"/>
    </source>
</evidence>
<evidence type="ECO:0000313" key="3">
    <source>
        <dbReference type="EMBL" id="MFD3262371.1"/>
    </source>
</evidence>
<dbReference type="InterPro" id="IPR051470">
    <property type="entry name" value="Thiol:disulfide_interchange"/>
</dbReference>
<dbReference type="InterPro" id="IPR013766">
    <property type="entry name" value="Thioredoxin_domain"/>
</dbReference>
<evidence type="ECO:0000313" key="4">
    <source>
        <dbReference type="Proteomes" id="UP001598130"/>
    </source>
</evidence>
<dbReference type="PROSITE" id="PS51257">
    <property type="entry name" value="PROKAR_LIPOPROTEIN"/>
    <property type="match status" value="1"/>
</dbReference>
<dbReference type="CDD" id="cd03023">
    <property type="entry name" value="DsbA_Com1_like"/>
    <property type="match status" value="1"/>
</dbReference>
<organism evidence="3 4">
    <name type="scientific">Phenylobacterium ferrooxidans</name>
    <dbReference type="NCBI Taxonomy" id="2982689"/>
    <lineage>
        <taxon>Bacteria</taxon>
        <taxon>Pseudomonadati</taxon>
        <taxon>Pseudomonadota</taxon>
        <taxon>Alphaproteobacteria</taxon>
        <taxon>Caulobacterales</taxon>
        <taxon>Caulobacteraceae</taxon>
        <taxon>Phenylobacterium</taxon>
    </lineage>
</organism>
<dbReference type="PROSITE" id="PS51352">
    <property type="entry name" value="THIOREDOXIN_2"/>
    <property type="match status" value="1"/>
</dbReference>
<dbReference type="SUPFAM" id="SSF52833">
    <property type="entry name" value="Thioredoxin-like"/>
    <property type="match status" value="1"/>
</dbReference>
<name>A0ABW6CKV5_9CAUL</name>
<keyword evidence="4" id="KW-1185">Reference proteome</keyword>
<dbReference type="InterPro" id="IPR041205">
    <property type="entry name" value="ScsC_N"/>
</dbReference>
<accession>A0ABW6CKV5</accession>
<protein>
    <submittedName>
        <fullName evidence="3">DsbA family protein</fullName>
    </submittedName>
</protein>
<reference evidence="3 4" key="1">
    <citation type="submission" date="2022-09" db="EMBL/GenBank/DDBJ databases">
        <title>New species of Phenylobacterium.</title>
        <authorList>
            <person name="Mieszkin S."/>
        </authorList>
    </citation>
    <scope>NUCLEOTIDE SEQUENCE [LARGE SCALE GENOMIC DNA]</scope>
    <source>
        <strain evidence="3 4">HK31-G</strain>
    </source>
</reference>
<feature type="signal peptide" evidence="1">
    <location>
        <begin position="1"/>
        <end position="26"/>
    </location>
</feature>
<comment type="caution">
    <text evidence="3">The sequence shown here is derived from an EMBL/GenBank/DDBJ whole genome shotgun (WGS) entry which is preliminary data.</text>
</comment>
<keyword evidence="1" id="KW-0732">Signal</keyword>
<dbReference type="Pfam" id="PF01323">
    <property type="entry name" value="DSBA"/>
    <property type="match status" value="1"/>
</dbReference>
<feature type="chain" id="PRO_5046559195" evidence="1">
    <location>
        <begin position="27"/>
        <end position="242"/>
    </location>
</feature>
<dbReference type="PANTHER" id="PTHR35272:SF3">
    <property type="entry name" value="THIOL:DISULFIDE INTERCHANGE PROTEIN DSBC"/>
    <property type="match status" value="1"/>
</dbReference>
<dbReference type="Gene3D" id="3.40.30.10">
    <property type="entry name" value="Glutaredoxin"/>
    <property type="match status" value="1"/>
</dbReference>
<dbReference type="InterPro" id="IPR001853">
    <property type="entry name" value="DSBA-like_thioredoxin_dom"/>
</dbReference>